<dbReference type="Proteomes" id="UP001501676">
    <property type="component" value="Unassembled WGS sequence"/>
</dbReference>
<gene>
    <name evidence="1" type="ORF">GCM10020369_50300</name>
</gene>
<sequence>MRAEGHYIGGMTDGWEARMAARANRRAEEGIAQRRRFLRPDRDGHIGHHFHRTVAGTECSCGSDFQDACYAGADETQAWWDLQRCTACGRPGVVLDGEAH</sequence>
<reference evidence="2" key="1">
    <citation type="journal article" date="2019" name="Int. J. Syst. Evol. Microbiol.">
        <title>The Global Catalogue of Microorganisms (GCM) 10K type strain sequencing project: providing services to taxonomists for standard genome sequencing and annotation.</title>
        <authorList>
            <consortium name="The Broad Institute Genomics Platform"/>
            <consortium name="The Broad Institute Genome Sequencing Center for Infectious Disease"/>
            <person name="Wu L."/>
            <person name="Ma J."/>
        </authorList>
    </citation>
    <scope>NUCLEOTIDE SEQUENCE [LARGE SCALE GENOMIC DNA]</scope>
    <source>
        <strain evidence="2">JCM 9458</strain>
    </source>
</reference>
<proteinExistence type="predicted"/>
<evidence type="ECO:0000313" key="2">
    <source>
        <dbReference type="Proteomes" id="UP001501676"/>
    </source>
</evidence>
<accession>A0ABP6T2P6</accession>
<organism evidence="1 2">
    <name type="scientific">Cryptosporangium minutisporangium</name>
    <dbReference type="NCBI Taxonomy" id="113569"/>
    <lineage>
        <taxon>Bacteria</taxon>
        <taxon>Bacillati</taxon>
        <taxon>Actinomycetota</taxon>
        <taxon>Actinomycetes</taxon>
        <taxon>Cryptosporangiales</taxon>
        <taxon>Cryptosporangiaceae</taxon>
        <taxon>Cryptosporangium</taxon>
    </lineage>
</organism>
<name>A0ABP6T2P6_9ACTN</name>
<comment type="caution">
    <text evidence="1">The sequence shown here is derived from an EMBL/GenBank/DDBJ whole genome shotgun (WGS) entry which is preliminary data.</text>
</comment>
<keyword evidence="2" id="KW-1185">Reference proteome</keyword>
<evidence type="ECO:0000313" key="1">
    <source>
        <dbReference type="EMBL" id="GAA3391635.1"/>
    </source>
</evidence>
<dbReference type="EMBL" id="BAAAYN010000034">
    <property type="protein sequence ID" value="GAA3391635.1"/>
    <property type="molecule type" value="Genomic_DNA"/>
</dbReference>
<protein>
    <submittedName>
        <fullName evidence="1">Uncharacterized protein</fullName>
    </submittedName>
</protein>